<dbReference type="STRING" id="243090.RB7577"/>
<dbReference type="EMBL" id="BX294146">
    <property type="protein sequence ID" value="CAD75442.1"/>
    <property type="molecule type" value="Genomic_DNA"/>
</dbReference>
<dbReference type="AlphaFoldDB" id="Q7UNH7"/>
<dbReference type="EnsemblBacteria" id="CAD75442">
    <property type="protein sequence ID" value="CAD75442"/>
    <property type="gene ID" value="RB7577"/>
</dbReference>
<name>Q7UNH7_RHOBA</name>
<dbReference type="OrthoDB" id="249646at2"/>
<evidence type="ECO:0000256" key="1">
    <source>
        <dbReference type="SAM" id="Phobius"/>
    </source>
</evidence>
<protein>
    <submittedName>
        <fullName evidence="2">Uncharacterized protein</fullName>
    </submittedName>
</protein>
<dbReference type="Proteomes" id="UP000001025">
    <property type="component" value="Chromosome"/>
</dbReference>
<gene>
    <name evidence="2" type="ordered locus">RB7577</name>
</gene>
<keyword evidence="3" id="KW-1185">Reference proteome</keyword>
<evidence type="ECO:0000313" key="2">
    <source>
        <dbReference type="EMBL" id="CAD75442.1"/>
    </source>
</evidence>
<dbReference type="KEGG" id="rba:RB7577"/>
<accession>Q7UNH7</accession>
<dbReference type="InParanoid" id="Q7UNH7"/>
<keyword evidence="1" id="KW-1133">Transmembrane helix</keyword>
<organism evidence="2 3">
    <name type="scientific">Rhodopirellula baltica (strain DSM 10527 / NCIMB 13988 / SH1)</name>
    <dbReference type="NCBI Taxonomy" id="243090"/>
    <lineage>
        <taxon>Bacteria</taxon>
        <taxon>Pseudomonadati</taxon>
        <taxon>Planctomycetota</taxon>
        <taxon>Planctomycetia</taxon>
        <taxon>Pirellulales</taxon>
        <taxon>Pirellulaceae</taxon>
        <taxon>Rhodopirellula</taxon>
    </lineage>
</organism>
<keyword evidence="1" id="KW-0472">Membrane</keyword>
<dbReference type="HOGENOM" id="CLU_758359_0_0_0"/>
<evidence type="ECO:0000313" key="3">
    <source>
        <dbReference type="Proteomes" id="UP000001025"/>
    </source>
</evidence>
<keyword evidence="1" id="KW-0812">Transmembrane</keyword>
<feature type="transmembrane region" description="Helical" evidence="1">
    <location>
        <begin position="94"/>
        <end position="115"/>
    </location>
</feature>
<sequence length="365" mass="41099">MWKLKCSVVSCFLETFCVFGLRWVPPRRVKSASSCYKSMSRITNRSGRPPQRSTIPSLGTNSMPKLNWMGPAMLSLSARNAQLPMLDRARLPRALNLAISVNCFPVLLIAFSLMLSCVSTTAQEFRLANRLGDKTAKAKTPDFTLTTKIYFAGERKPNTVHKNIFAEGVIYSVSESDPRFLTVFDLNQSMIVLLDQQTKTRCSVSMDELTRLTARADASVTDPMRRERLGMNARVRMIGPQQYEMTYPGVRYEVEGVAPPSPAMAIANAQLVDWACRLNIARPRGLPPFGRMRLNDELWKQSLIGVKTKLSIDRNGADGEPVMKANLNIESDWSEGLDDDAERQIDQVRGYRVVYKQVNWSEFAD</sequence>
<reference evidence="2 3" key="1">
    <citation type="journal article" date="2003" name="Proc. Natl. Acad. Sci. U.S.A.">
        <title>Complete genome sequence of the marine planctomycete Pirellula sp. strain 1.</title>
        <authorList>
            <person name="Gloeckner F.O."/>
            <person name="Kube M."/>
            <person name="Bauer M."/>
            <person name="Teeling H."/>
            <person name="Lombardot T."/>
            <person name="Ludwig W."/>
            <person name="Gade D."/>
            <person name="Beck A."/>
            <person name="Borzym K."/>
            <person name="Heitmann K."/>
            <person name="Rabus R."/>
            <person name="Schlesner H."/>
            <person name="Amann R."/>
            <person name="Reinhardt R."/>
        </authorList>
    </citation>
    <scope>NUCLEOTIDE SEQUENCE [LARGE SCALE GENOMIC DNA]</scope>
    <source>
        <strain evidence="3">DSM 10527 / NCIMB 13988 / SH1</strain>
    </source>
</reference>
<dbReference type="PATRIC" id="fig|243090.15.peg.3658"/>
<proteinExistence type="predicted"/>